<evidence type="ECO:0000313" key="5">
    <source>
        <dbReference type="Proteomes" id="UP000786811"/>
    </source>
</evidence>
<dbReference type="InterPro" id="IPR002110">
    <property type="entry name" value="Ankyrin_rpt"/>
</dbReference>
<dbReference type="PROSITE" id="PS50297">
    <property type="entry name" value="ANK_REP_REGION"/>
    <property type="match status" value="2"/>
</dbReference>
<dbReference type="PANTHER" id="PTHR24198:SF165">
    <property type="entry name" value="ANKYRIN REPEAT-CONTAINING PROTEIN-RELATED"/>
    <property type="match status" value="1"/>
</dbReference>
<dbReference type="OrthoDB" id="5806726at2759"/>
<feature type="repeat" description="ANK" evidence="3">
    <location>
        <begin position="71"/>
        <end position="103"/>
    </location>
</feature>
<reference evidence="4" key="1">
    <citation type="submission" date="2021-04" db="EMBL/GenBank/DDBJ databases">
        <authorList>
            <person name="Chebbi M.A.C M."/>
        </authorList>
    </citation>
    <scope>NUCLEOTIDE SEQUENCE</scope>
</reference>
<comment type="caution">
    <text evidence="4">The sequence shown here is derived from an EMBL/GenBank/DDBJ whole genome shotgun (WGS) entry which is preliminary data.</text>
</comment>
<evidence type="ECO:0000256" key="3">
    <source>
        <dbReference type="PROSITE-ProRule" id="PRU00023"/>
    </source>
</evidence>
<protein>
    <submittedName>
        <fullName evidence="4">Similar to FPV218: Putative ankyrin repeat protein FPV218 (Fowlpox virus (Strain NVSL))</fullName>
    </submittedName>
</protein>
<keyword evidence="5" id="KW-1185">Reference proteome</keyword>
<organism evidence="4 5">
    <name type="scientific">Cotesia congregata</name>
    <name type="common">Parasitoid wasp</name>
    <name type="synonym">Apanteles congregatus</name>
    <dbReference type="NCBI Taxonomy" id="51543"/>
    <lineage>
        <taxon>Eukaryota</taxon>
        <taxon>Metazoa</taxon>
        <taxon>Ecdysozoa</taxon>
        <taxon>Arthropoda</taxon>
        <taxon>Hexapoda</taxon>
        <taxon>Insecta</taxon>
        <taxon>Pterygota</taxon>
        <taxon>Neoptera</taxon>
        <taxon>Endopterygota</taxon>
        <taxon>Hymenoptera</taxon>
        <taxon>Apocrita</taxon>
        <taxon>Ichneumonoidea</taxon>
        <taxon>Braconidae</taxon>
        <taxon>Microgastrinae</taxon>
        <taxon>Cotesia</taxon>
    </lineage>
</organism>
<evidence type="ECO:0000313" key="4">
    <source>
        <dbReference type="EMBL" id="CAG5083573.1"/>
    </source>
</evidence>
<proteinExistence type="predicted"/>
<sequence>MYECFFSVMGDPRERIKYAIIFRDMCYEEVRESIMSKELSVNTVVRIYESDRTKIPSPEFLPRARSEEYLFEYTILHLALYVDDDEFVDFLLENNADTTLETEHLGPAILSAIKLNRLKYVKKLVTAGGDVNRIIYVRGIHERESRRLNDEYNIHIYYNEYTPLEFAVNLNAYEIAEFLISQGADVHGRYGNNGRYSDSPMGIAASSNNVGMIKLLIKHGADINTGDYHGLTPLMKTSFDNDNSASRRFLLSHPFIEINSLTNHKKSCLHFPGIRRIFYNADPKFSLQDLLNAGCDVNIVSKSGKLPIDSYGDKKKCFEVMKKHIVKLMAAGFYVCDKNREVVSGSELTEFKVKCDMEVEVMKNTYGIMAGFSLFDILHRSYHKLALRIKDGDEDKFNDKMAAKFLLFAGMIKYRLEKAGQRRKLFNQVENTLYKIFSRYLPATFIHEINFELSKLVEIT</sequence>
<accession>A0A8J2H820</accession>
<dbReference type="Gene3D" id="1.25.40.20">
    <property type="entry name" value="Ankyrin repeat-containing domain"/>
    <property type="match status" value="1"/>
</dbReference>
<keyword evidence="1" id="KW-0677">Repeat</keyword>
<feature type="repeat" description="ANK" evidence="3">
    <location>
        <begin position="196"/>
        <end position="228"/>
    </location>
</feature>
<keyword evidence="2 3" id="KW-0040">ANK repeat</keyword>
<dbReference type="PROSITE" id="PS50088">
    <property type="entry name" value="ANK_REPEAT"/>
    <property type="match status" value="3"/>
</dbReference>
<evidence type="ECO:0000256" key="1">
    <source>
        <dbReference type="ARBA" id="ARBA00022737"/>
    </source>
</evidence>
<feature type="repeat" description="ANK" evidence="3">
    <location>
        <begin position="159"/>
        <end position="191"/>
    </location>
</feature>
<dbReference type="EMBL" id="CAJNRD030001118">
    <property type="protein sequence ID" value="CAG5083573.1"/>
    <property type="molecule type" value="Genomic_DNA"/>
</dbReference>
<dbReference type="SUPFAM" id="SSF48403">
    <property type="entry name" value="Ankyrin repeat"/>
    <property type="match status" value="1"/>
</dbReference>
<name>A0A8J2H820_COTCN</name>
<dbReference type="Pfam" id="PF13606">
    <property type="entry name" value="Ank_3"/>
    <property type="match status" value="1"/>
</dbReference>
<dbReference type="Pfam" id="PF00023">
    <property type="entry name" value="Ank"/>
    <property type="match status" value="1"/>
</dbReference>
<dbReference type="AlphaFoldDB" id="A0A8J2H820"/>
<dbReference type="Proteomes" id="UP000786811">
    <property type="component" value="Unassembled WGS sequence"/>
</dbReference>
<gene>
    <name evidence="4" type="ORF">HICCMSTLAB_LOCUS3876</name>
</gene>
<dbReference type="InterPro" id="IPR036770">
    <property type="entry name" value="Ankyrin_rpt-contain_sf"/>
</dbReference>
<dbReference type="PANTHER" id="PTHR24198">
    <property type="entry name" value="ANKYRIN REPEAT AND PROTEIN KINASE DOMAIN-CONTAINING PROTEIN"/>
    <property type="match status" value="1"/>
</dbReference>
<evidence type="ECO:0000256" key="2">
    <source>
        <dbReference type="ARBA" id="ARBA00023043"/>
    </source>
</evidence>
<dbReference type="SMART" id="SM00248">
    <property type="entry name" value="ANK"/>
    <property type="match status" value="4"/>
</dbReference>